<dbReference type="Proteomes" id="UP000324222">
    <property type="component" value="Unassembled WGS sequence"/>
</dbReference>
<name>A0A5B7I7I7_PORTR</name>
<accession>A0A5B7I7I7</accession>
<sequence>MRQLRAFCCPGRERICWVSLTPDSGAGHALPISRGALCKGAKRGRGGDEESPSVYRDLEGVTCRGVEQRQARGCRGELATRHYVNT</sequence>
<proteinExistence type="predicted"/>
<organism evidence="1 2">
    <name type="scientific">Portunus trituberculatus</name>
    <name type="common">Swimming crab</name>
    <name type="synonym">Neptunus trituberculatus</name>
    <dbReference type="NCBI Taxonomy" id="210409"/>
    <lineage>
        <taxon>Eukaryota</taxon>
        <taxon>Metazoa</taxon>
        <taxon>Ecdysozoa</taxon>
        <taxon>Arthropoda</taxon>
        <taxon>Crustacea</taxon>
        <taxon>Multicrustacea</taxon>
        <taxon>Malacostraca</taxon>
        <taxon>Eumalacostraca</taxon>
        <taxon>Eucarida</taxon>
        <taxon>Decapoda</taxon>
        <taxon>Pleocyemata</taxon>
        <taxon>Brachyura</taxon>
        <taxon>Eubrachyura</taxon>
        <taxon>Portunoidea</taxon>
        <taxon>Portunidae</taxon>
        <taxon>Portuninae</taxon>
        <taxon>Portunus</taxon>
    </lineage>
</organism>
<keyword evidence="2" id="KW-1185">Reference proteome</keyword>
<evidence type="ECO:0000313" key="1">
    <source>
        <dbReference type="EMBL" id="MPC81361.1"/>
    </source>
</evidence>
<gene>
    <name evidence="1" type="ORF">E2C01_075973</name>
</gene>
<reference evidence="1 2" key="1">
    <citation type="submission" date="2019-05" db="EMBL/GenBank/DDBJ databases">
        <title>Another draft genome of Portunus trituberculatus and its Hox gene families provides insights of decapod evolution.</title>
        <authorList>
            <person name="Jeong J.-H."/>
            <person name="Song I."/>
            <person name="Kim S."/>
            <person name="Choi T."/>
            <person name="Kim D."/>
            <person name="Ryu S."/>
            <person name="Kim W."/>
        </authorList>
    </citation>
    <scope>NUCLEOTIDE SEQUENCE [LARGE SCALE GENOMIC DNA]</scope>
    <source>
        <tissue evidence="1">Muscle</tissue>
    </source>
</reference>
<dbReference type="EMBL" id="VSRR010056724">
    <property type="protein sequence ID" value="MPC81361.1"/>
    <property type="molecule type" value="Genomic_DNA"/>
</dbReference>
<evidence type="ECO:0000313" key="2">
    <source>
        <dbReference type="Proteomes" id="UP000324222"/>
    </source>
</evidence>
<dbReference type="AlphaFoldDB" id="A0A5B7I7I7"/>
<comment type="caution">
    <text evidence="1">The sequence shown here is derived from an EMBL/GenBank/DDBJ whole genome shotgun (WGS) entry which is preliminary data.</text>
</comment>
<protein>
    <submittedName>
        <fullName evidence="1">Uncharacterized protein</fullName>
    </submittedName>
</protein>